<dbReference type="Proteomes" id="UP001184614">
    <property type="component" value="Unassembled WGS sequence"/>
</dbReference>
<sequence>MTDNRITRYETADNQAGGQPRPFAKAVRAGDFVYVSGQVPTMDGEVVAGNIVVQTEQVISNIKSALALADCTLADVVKVNVWLDDARDFSSFNAVFKKHFLDHPPARSTVQSPLMVDAKVEMDVIAYSKPKAT</sequence>
<protein>
    <submittedName>
        <fullName evidence="1">Reactive intermediate/imine deaminase</fullName>
    </submittedName>
</protein>
<dbReference type="EMBL" id="JAVDQT010000011">
    <property type="protein sequence ID" value="MDR6434489.1"/>
    <property type="molecule type" value="Genomic_DNA"/>
</dbReference>
<reference evidence="1 2" key="1">
    <citation type="submission" date="2023-07" db="EMBL/GenBank/DDBJ databases">
        <title>Sorghum-associated microbial communities from plants grown in Nebraska, USA.</title>
        <authorList>
            <person name="Schachtman D."/>
        </authorList>
    </citation>
    <scope>NUCLEOTIDE SEQUENCE [LARGE SCALE GENOMIC DNA]</scope>
    <source>
        <strain evidence="1 2">DS1730</strain>
    </source>
</reference>
<dbReference type="SUPFAM" id="SSF55298">
    <property type="entry name" value="YjgF-like"/>
    <property type="match status" value="1"/>
</dbReference>
<gene>
    <name evidence="1" type="ORF">J2782_004240</name>
</gene>
<proteinExistence type="predicted"/>
<dbReference type="Pfam" id="PF01042">
    <property type="entry name" value="Ribonuc_L-PSP"/>
    <property type="match status" value="1"/>
</dbReference>
<dbReference type="PANTHER" id="PTHR11803:SF39">
    <property type="entry name" value="2-IMINOBUTANOATE_2-IMINOPROPANOATE DEAMINASE"/>
    <property type="match status" value="1"/>
</dbReference>
<evidence type="ECO:0000313" key="1">
    <source>
        <dbReference type="EMBL" id="MDR6434489.1"/>
    </source>
</evidence>
<dbReference type="InterPro" id="IPR035959">
    <property type="entry name" value="RutC-like_sf"/>
</dbReference>
<name>A0ABU1MEK4_9HYPH</name>
<comment type="caution">
    <text evidence="1">The sequence shown here is derived from an EMBL/GenBank/DDBJ whole genome shotgun (WGS) entry which is preliminary data.</text>
</comment>
<organism evidence="1 2">
    <name type="scientific">Brucella pseudogrignonensis</name>
    <dbReference type="NCBI Taxonomy" id="419475"/>
    <lineage>
        <taxon>Bacteria</taxon>
        <taxon>Pseudomonadati</taxon>
        <taxon>Pseudomonadota</taxon>
        <taxon>Alphaproteobacteria</taxon>
        <taxon>Hyphomicrobiales</taxon>
        <taxon>Brucellaceae</taxon>
        <taxon>Brucella/Ochrobactrum group</taxon>
        <taxon>Brucella</taxon>
    </lineage>
</organism>
<keyword evidence="2" id="KW-1185">Reference proteome</keyword>
<dbReference type="InterPro" id="IPR006175">
    <property type="entry name" value="YjgF/YER057c/UK114"/>
</dbReference>
<dbReference type="PANTHER" id="PTHR11803">
    <property type="entry name" value="2-IMINOBUTANOATE/2-IMINOPROPANOATE DEAMINASE RIDA"/>
    <property type="match status" value="1"/>
</dbReference>
<dbReference type="RefSeq" id="WP_310015967.1">
    <property type="nucleotide sequence ID" value="NZ_JAVDQT010000011.1"/>
</dbReference>
<dbReference type="CDD" id="cd00448">
    <property type="entry name" value="YjgF_YER057c_UK114_family"/>
    <property type="match status" value="1"/>
</dbReference>
<accession>A0ABU1MEK4</accession>
<dbReference type="Gene3D" id="3.30.1330.40">
    <property type="entry name" value="RutC-like"/>
    <property type="match status" value="1"/>
</dbReference>
<evidence type="ECO:0000313" key="2">
    <source>
        <dbReference type="Proteomes" id="UP001184614"/>
    </source>
</evidence>